<dbReference type="EMBL" id="NBNE01000128">
    <property type="protein sequence ID" value="OWZ22548.1"/>
    <property type="molecule type" value="Genomic_DNA"/>
</dbReference>
<evidence type="ECO:0000313" key="1">
    <source>
        <dbReference type="EMBL" id="OWZ22548.1"/>
    </source>
</evidence>
<dbReference type="OrthoDB" id="122381at2759"/>
<protein>
    <submittedName>
        <fullName evidence="1">Uncharacterized protein</fullName>
    </submittedName>
</protein>
<dbReference type="Proteomes" id="UP000198211">
    <property type="component" value="Unassembled WGS sequence"/>
</dbReference>
<comment type="caution">
    <text evidence="1">The sequence shown here is derived from an EMBL/GenBank/DDBJ whole genome shotgun (WGS) entry which is preliminary data.</text>
</comment>
<name>A0A225X006_9STRA</name>
<reference evidence="2" key="1">
    <citation type="submission" date="2017-03" db="EMBL/GenBank/DDBJ databases">
        <title>Phytopthora megakarya and P. palmivora, two closely related causual agents of cacao black pod achieved similar genome size and gene model numbers by different mechanisms.</title>
        <authorList>
            <person name="Ali S."/>
            <person name="Shao J."/>
            <person name="Larry D.J."/>
            <person name="Kronmiller B."/>
            <person name="Shen D."/>
            <person name="Strem M.D."/>
            <person name="Melnick R.L."/>
            <person name="Guiltinan M.J."/>
            <person name="Tyler B.M."/>
            <person name="Meinhardt L.W."/>
            <person name="Bailey B.A."/>
        </authorList>
    </citation>
    <scope>NUCLEOTIDE SEQUENCE [LARGE SCALE GENOMIC DNA]</scope>
    <source>
        <strain evidence="2">zdho120</strain>
    </source>
</reference>
<sequence length="240" mass="26552">MTNVAGTGQCGCLAFYAALGNVTTGLMNPTTEVVAAAGELKRQVINTLLANLRDECLLRPEELEAEVKAVSKRCTASLTMEEKRCALAEHFVSQRKKSIKDAVSLTYWVWPSHIKAMSIHAREAIYVLDVKTCDEVRVQMYGYQDQRLGNGEAVEIGIIQPLATDAALRLFQDLVAAGTLPLVLVLRHSEAGNHFQAVTYDVEKYEEYTRHYDDYATIVIILWPSTGVAPSTPYLILMIG</sequence>
<gene>
    <name evidence="1" type="ORF">PHMEG_0002740</name>
</gene>
<dbReference type="AlphaFoldDB" id="A0A225X006"/>
<proteinExistence type="predicted"/>
<organism evidence="1 2">
    <name type="scientific">Phytophthora megakarya</name>
    <dbReference type="NCBI Taxonomy" id="4795"/>
    <lineage>
        <taxon>Eukaryota</taxon>
        <taxon>Sar</taxon>
        <taxon>Stramenopiles</taxon>
        <taxon>Oomycota</taxon>
        <taxon>Peronosporomycetes</taxon>
        <taxon>Peronosporales</taxon>
        <taxon>Peronosporaceae</taxon>
        <taxon>Phytophthora</taxon>
    </lineage>
</organism>
<keyword evidence="2" id="KW-1185">Reference proteome</keyword>
<accession>A0A225X006</accession>
<evidence type="ECO:0000313" key="2">
    <source>
        <dbReference type="Proteomes" id="UP000198211"/>
    </source>
</evidence>